<comment type="caution">
    <text evidence="4">Lacks conserved residue(s) required for the propagation of feature annotation.</text>
</comment>
<dbReference type="PROSITE" id="PS50305">
    <property type="entry name" value="SIRTUIN"/>
    <property type="match status" value="1"/>
</dbReference>
<evidence type="ECO:0000256" key="1">
    <source>
        <dbReference type="ARBA" id="ARBA00012928"/>
    </source>
</evidence>
<dbReference type="AlphaFoldDB" id="A0A0B6RZF1"/>
<reference evidence="7" key="1">
    <citation type="submission" date="2011-03" db="EMBL/GenBank/DDBJ databases">
        <authorList>
            <person name="Voget S."/>
            <person name="Streit W.R."/>
            <person name="Jaeger K.E."/>
            <person name="Daniel R."/>
        </authorList>
    </citation>
    <scope>NUCLEOTIDE SEQUENCE [LARGE SCALE GENOMIC DNA]</scope>
    <source>
        <strain evidence="7">PG1</strain>
    </source>
</reference>
<dbReference type="EMBL" id="CP002581">
    <property type="protein sequence ID" value="AJK48773.1"/>
    <property type="molecule type" value="Genomic_DNA"/>
</dbReference>
<dbReference type="KEGG" id="bgp:BGL_2c06890"/>
<dbReference type="InterPro" id="IPR029035">
    <property type="entry name" value="DHS-like_NAD/FAD-binding_dom"/>
</dbReference>
<dbReference type="InterPro" id="IPR003000">
    <property type="entry name" value="Sirtuin"/>
</dbReference>
<evidence type="ECO:0000313" key="7">
    <source>
        <dbReference type="Proteomes" id="UP000031838"/>
    </source>
</evidence>
<dbReference type="Pfam" id="PF02146">
    <property type="entry name" value="SIR2"/>
    <property type="match status" value="1"/>
</dbReference>
<keyword evidence="6" id="KW-0378">Hydrolase</keyword>
<evidence type="ECO:0000256" key="2">
    <source>
        <dbReference type="ARBA" id="ARBA00022679"/>
    </source>
</evidence>
<dbReference type="GO" id="GO:0017136">
    <property type="term" value="F:histone deacetylase activity, NAD-dependent"/>
    <property type="evidence" value="ECO:0007669"/>
    <property type="project" value="TreeGrafter"/>
</dbReference>
<dbReference type="InterPro" id="IPR050134">
    <property type="entry name" value="NAD-dep_sirtuin_deacylases"/>
</dbReference>
<dbReference type="Gene3D" id="3.30.1600.10">
    <property type="entry name" value="SIR2/SIRT2 'Small Domain"/>
    <property type="match status" value="1"/>
</dbReference>
<dbReference type="Gene3D" id="3.40.50.1220">
    <property type="entry name" value="TPP-binding domain"/>
    <property type="match status" value="1"/>
</dbReference>
<dbReference type="EC" id="2.3.1.286" evidence="1"/>
<evidence type="ECO:0000259" key="5">
    <source>
        <dbReference type="PROSITE" id="PS50305"/>
    </source>
</evidence>
<dbReference type="SUPFAM" id="SSF52467">
    <property type="entry name" value="DHS-like NAD/FAD-binding domain"/>
    <property type="match status" value="1"/>
</dbReference>
<evidence type="ECO:0000256" key="3">
    <source>
        <dbReference type="ARBA" id="ARBA00023027"/>
    </source>
</evidence>
<keyword evidence="3" id="KW-0520">NAD</keyword>
<dbReference type="InterPro" id="IPR026590">
    <property type="entry name" value="Ssirtuin_cat_dom"/>
</dbReference>
<dbReference type="Proteomes" id="UP000031838">
    <property type="component" value="Chromosome 2"/>
</dbReference>
<dbReference type="PANTHER" id="PTHR11085:SF4">
    <property type="entry name" value="NAD-DEPENDENT PROTEIN DEACYLASE"/>
    <property type="match status" value="1"/>
</dbReference>
<dbReference type="GO" id="GO:0016787">
    <property type="term" value="F:hydrolase activity"/>
    <property type="evidence" value="ECO:0007669"/>
    <property type="project" value="UniProtKB-KW"/>
</dbReference>
<proteinExistence type="predicted"/>
<organism evidence="6 7">
    <name type="scientific">Burkholderia plantarii</name>
    <dbReference type="NCBI Taxonomy" id="41899"/>
    <lineage>
        <taxon>Bacteria</taxon>
        <taxon>Pseudomonadati</taxon>
        <taxon>Pseudomonadota</taxon>
        <taxon>Betaproteobacteria</taxon>
        <taxon>Burkholderiales</taxon>
        <taxon>Burkholderiaceae</taxon>
        <taxon>Burkholderia</taxon>
    </lineage>
</organism>
<dbReference type="HOGENOM" id="CLU_023643_2_0_4"/>
<feature type="domain" description="Deacetylase sirtuin-type" evidence="5">
    <location>
        <begin position="18"/>
        <end position="294"/>
    </location>
</feature>
<dbReference type="GO" id="GO:0070403">
    <property type="term" value="F:NAD+ binding"/>
    <property type="evidence" value="ECO:0007669"/>
    <property type="project" value="InterPro"/>
</dbReference>
<reference evidence="6 7" key="2">
    <citation type="journal article" date="2016" name="Appl. Microbiol. Biotechnol.">
        <title>Mutations improving production and secretion of extracellular lipase by Burkholderia glumae PG1.</title>
        <authorList>
            <person name="Knapp A."/>
            <person name="Voget S."/>
            <person name="Gao R."/>
            <person name="Zaburannyi N."/>
            <person name="Krysciak D."/>
            <person name="Breuer M."/>
            <person name="Hauer B."/>
            <person name="Streit W.R."/>
            <person name="Muller R."/>
            <person name="Daniel R."/>
            <person name="Jaeger K.E."/>
        </authorList>
    </citation>
    <scope>NUCLEOTIDE SEQUENCE [LARGE SCALE GENOMIC DNA]</scope>
    <source>
        <strain evidence="6 7">PG1</strain>
    </source>
</reference>
<evidence type="ECO:0000256" key="4">
    <source>
        <dbReference type="PROSITE-ProRule" id="PRU00236"/>
    </source>
</evidence>
<accession>A0A0B6RZF1</accession>
<keyword evidence="7" id="KW-1185">Reference proteome</keyword>
<keyword evidence="2" id="KW-0808">Transferase</keyword>
<dbReference type="PANTHER" id="PTHR11085">
    <property type="entry name" value="NAD-DEPENDENT PROTEIN DEACYLASE SIRTUIN-5, MITOCHONDRIAL-RELATED"/>
    <property type="match status" value="1"/>
</dbReference>
<name>A0A0B6RZF1_BURPL</name>
<protein>
    <recommendedName>
        <fullName evidence="1">protein acetyllysine N-acetyltransferase</fullName>
        <ecNumber evidence="1">2.3.1.286</ecNumber>
    </recommendedName>
</protein>
<gene>
    <name evidence="6" type="ORF">BGL_2c06890</name>
</gene>
<sequence length="294" mass="31434">MTMAGGGGAAPSLACLTAMNDIDKLTLAASWLRSADGLLVTAGAGMGVDSGLPDFRGPEGFWRAYPALRGHGLTFEDMANPRALADSPALGWGFYGHRLQLYRRTVPHRGFRLLLDWAAAMRHGAAVFTSNVDGQFQKAGFDEARIAECHGSIHVMQCSVPCSDATWPAHAFEPVVDEAACRLVDDPPACPHCGAPARPNILMFGDFAWVAQRTDEQEARLAGWLAGVERPVVIEIGAGKTIPTVRRFSERAGARVIRINPRDADIEARHGIGFATHALATLEALDGALRAVEA</sequence>
<evidence type="ECO:0000313" key="6">
    <source>
        <dbReference type="EMBL" id="AJK48773.1"/>
    </source>
</evidence>
<dbReference type="InterPro" id="IPR026591">
    <property type="entry name" value="Sirtuin_cat_small_dom_sf"/>
</dbReference>